<accession>A0ABV7CI95</accession>
<dbReference type="RefSeq" id="WP_377122575.1">
    <property type="nucleotide sequence ID" value="NZ_JBHRSD010000011.1"/>
</dbReference>
<sequence length="336" mass="37800">MWIPLLMALSLSPDALYKTMNDLKQQMQQNPAAALQTYQAIATDLPHSASQGVLELHRLGMQAAIINNDYVTLSQIAVILQQPEWFSVVKPELAIFISNFGIFYRRQGQYTLAEQTYQCAERYVMDAQQQLRIANNLAVLYRTQGKFNEAKQVLLKAKSKAATPDVEASIGNNLANLMVENGEYQAAADGYRSVFNYHVREDDHHNASRVGLNMLNALILAHNWRDYGRFHESVANQIAVAGGTLFSQYFQWQQVIVRYLETNVAPDAATQAALVKTMPALSKEEIAASIQDYIQRLALPALTSAWQQIYQPIENITSEQAQFEQPSIALKWCEPS</sequence>
<evidence type="ECO:0000313" key="1">
    <source>
        <dbReference type="EMBL" id="MFC3032286.1"/>
    </source>
</evidence>
<comment type="caution">
    <text evidence="1">The sequence shown here is derived from an EMBL/GenBank/DDBJ whole genome shotgun (WGS) entry which is preliminary data.</text>
</comment>
<evidence type="ECO:0000313" key="2">
    <source>
        <dbReference type="Proteomes" id="UP001595453"/>
    </source>
</evidence>
<dbReference type="Gene3D" id="1.25.40.10">
    <property type="entry name" value="Tetratricopeptide repeat domain"/>
    <property type="match status" value="1"/>
</dbReference>
<dbReference type="Proteomes" id="UP001595453">
    <property type="component" value="Unassembled WGS sequence"/>
</dbReference>
<organism evidence="1 2">
    <name type="scientific">Pseudoalteromonas fenneropenaei</name>
    <dbReference type="NCBI Taxonomy" id="1737459"/>
    <lineage>
        <taxon>Bacteria</taxon>
        <taxon>Pseudomonadati</taxon>
        <taxon>Pseudomonadota</taxon>
        <taxon>Gammaproteobacteria</taxon>
        <taxon>Alteromonadales</taxon>
        <taxon>Pseudoalteromonadaceae</taxon>
        <taxon>Pseudoalteromonas</taxon>
    </lineage>
</organism>
<reference evidence="2" key="1">
    <citation type="journal article" date="2019" name="Int. J. Syst. Evol. Microbiol.">
        <title>The Global Catalogue of Microorganisms (GCM) 10K type strain sequencing project: providing services to taxonomists for standard genome sequencing and annotation.</title>
        <authorList>
            <consortium name="The Broad Institute Genomics Platform"/>
            <consortium name="The Broad Institute Genome Sequencing Center for Infectious Disease"/>
            <person name="Wu L."/>
            <person name="Ma J."/>
        </authorList>
    </citation>
    <scope>NUCLEOTIDE SEQUENCE [LARGE SCALE GENOMIC DNA]</scope>
    <source>
        <strain evidence="2">KCTC 42730</strain>
    </source>
</reference>
<dbReference type="Pfam" id="PF13424">
    <property type="entry name" value="TPR_12"/>
    <property type="match status" value="1"/>
</dbReference>
<protein>
    <submittedName>
        <fullName evidence="1">Tetratricopeptide repeat protein</fullName>
    </submittedName>
</protein>
<name>A0ABV7CI95_9GAMM</name>
<dbReference type="InterPro" id="IPR011990">
    <property type="entry name" value="TPR-like_helical_dom_sf"/>
</dbReference>
<keyword evidence="2" id="KW-1185">Reference proteome</keyword>
<gene>
    <name evidence="1" type="ORF">ACFOEE_07135</name>
</gene>
<proteinExistence type="predicted"/>
<dbReference type="SUPFAM" id="SSF48452">
    <property type="entry name" value="TPR-like"/>
    <property type="match status" value="1"/>
</dbReference>
<dbReference type="EMBL" id="JBHRSD010000011">
    <property type="protein sequence ID" value="MFC3032286.1"/>
    <property type="molecule type" value="Genomic_DNA"/>
</dbReference>